<reference evidence="1" key="1">
    <citation type="submission" date="2022-01" db="EMBL/GenBank/DDBJ databases">
        <authorList>
            <person name="Lagorce A."/>
        </authorList>
    </citation>
    <scope>NUCLEOTIDE SEQUENCE</scope>
    <source>
        <strain evidence="1">Th15_F1_A12</strain>
    </source>
</reference>
<dbReference type="Proteomes" id="UP001295462">
    <property type="component" value="Unassembled WGS sequence"/>
</dbReference>
<evidence type="ECO:0000313" key="1">
    <source>
        <dbReference type="EMBL" id="CAH1576664.1"/>
    </source>
</evidence>
<name>A0AAU9QIV9_9VIBR</name>
<dbReference type="EMBL" id="CAKMUD010000046">
    <property type="protein sequence ID" value="CAH1576664.1"/>
    <property type="molecule type" value="Genomic_DNA"/>
</dbReference>
<evidence type="ECO:0000313" key="2">
    <source>
        <dbReference type="Proteomes" id="UP001295462"/>
    </source>
</evidence>
<sequence length="108" mass="12200">MPSAVHPPTTPKTLRFAPLYHKRLPQHHHCSNSLHTPLNLTSNLDVTCGIEILPLEHALLSETSHTLVPSVYRSLYLSDILFASIYPTKDSGFLYGYNNYERNSLPLD</sequence>
<comment type="caution">
    <text evidence="1">The sequence shown here is derived from an EMBL/GenBank/DDBJ whole genome shotgun (WGS) entry which is preliminary data.</text>
</comment>
<proteinExistence type="predicted"/>
<organism evidence="1 2">
    <name type="scientific">Vibrio jasicida</name>
    <dbReference type="NCBI Taxonomy" id="766224"/>
    <lineage>
        <taxon>Bacteria</taxon>
        <taxon>Pseudomonadati</taxon>
        <taxon>Pseudomonadota</taxon>
        <taxon>Gammaproteobacteria</taxon>
        <taxon>Vibrionales</taxon>
        <taxon>Vibrionaceae</taxon>
        <taxon>Vibrio</taxon>
    </lineage>
</organism>
<dbReference type="AlphaFoldDB" id="A0AAU9QIV9"/>
<accession>A0AAU9QIV9</accession>
<gene>
    <name evidence="1" type="ORF">THF1A12_140055</name>
</gene>
<protein>
    <submittedName>
        <fullName evidence="1">Uncharacterized protein</fullName>
    </submittedName>
</protein>